<comment type="caution">
    <text evidence="2">The sequence shown here is derived from an EMBL/GenBank/DDBJ whole genome shotgun (WGS) entry which is preliminary data.</text>
</comment>
<dbReference type="AlphaFoldDB" id="A0A445EFA7"/>
<gene>
    <name evidence="2" type="ORF">Ahy_A02g008835</name>
</gene>
<sequence length="141" mass="15182">MCAIQTGSFGADLKSEVGVLKAELDRVKGLNVELEPKNKKLSEDLAAAEAKMVVAVGTSGKEAIGEHQSPKFKDIQKPIADKLERPKVKKEATPEAIFRKASSIPSPTTTIHVNSESKSIERKSPPNQCLPPSMALNCFTP</sequence>
<dbReference type="Proteomes" id="UP000289738">
    <property type="component" value="Chromosome A02"/>
</dbReference>
<evidence type="ECO:0000256" key="1">
    <source>
        <dbReference type="SAM" id="MobiDB-lite"/>
    </source>
</evidence>
<feature type="compositionally biased region" description="Polar residues" evidence="1">
    <location>
        <begin position="103"/>
        <end position="117"/>
    </location>
</feature>
<accession>A0A445EFA7</accession>
<evidence type="ECO:0000313" key="2">
    <source>
        <dbReference type="EMBL" id="RYR74204.1"/>
    </source>
</evidence>
<proteinExistence type="predicted"/>
<dbReference type="EMBL" id="SDMP01000002">
    <property type="protein sequence ID" value="RYR74204.1"/>
    <property type="molecule type" value="Genomic_DNA"/>
</dbReference>
<reference evidence="2 3" key="1">
    <citation type="submission" date="2019-01" db="EMBL/GenBank/DDBJ databases">
        <title>Sequencing of cultivated peanut Arachis hypogaea provides insights into genome evolution and oil improvement.</title>
        <authorList>
            <person name="Chen X."/>
        </authorList>
    </citation>
    <scope>NUCLEOTIDE SEQUENCE [LARGE SCALE GENOMIC DNA]</scope>
    <source>
        <strain evidence="3">cv. Fuhuasheng</strain>
        <tissue evidence="2">Leaves</tissue>
    </source>
</reference>
<keyword evidence="3" id="KW-1185">Reference proteome</keyword>
<protein>
    <submittedName>
        <fullName evidence="2">Uncharacterized protein</fullName>
    </submittedName>
</protein>
<feature type="region of interest" description="Disordered" evidence="1">
    <location>
        <begin position="86"/>
        <end position="128"/>
    </location>
</feature>
<name>A0A445EFA7_ARAHY</name>
<organism evidence="2 3">
    <name type="scientific">Arachis hypogaea</name>
    <name type="common">Peanut</name>
    <dbReference type="NCBI Taxonomy" id="3818"/>
    <lineage>
        <taxon>Eukaryota</taxon>
        <taxon>Viridiplantae</taxon>
        <taxon>Streptophyta</taxon>
        <taxon>Embryophyta</taxon>
        <taxon>Tracheophyta</taxon>
        <taxon>Spermatophyta</taxon>
        <taxon>Magnoliopsida</taxon>
        <taxon>eudicotyledons</taxon>
        <taxon>Gunneridae</taxon>
        <taxon>Pentapetalae</taxon>
        <taxon>rosids</taxon>
        <taxon>fabids</taxon>
        <taxon>Fabales</taxon>
        <taxon>Fabaceae</taxon>
        <taxon>Papilionoideae</taxon>
        <taxon>50 kb inversion clade</taxon>
        <taxon>dalbergioids sensu lato</taxon>
        <taxon>Dalbergieae</taxon>
        <taxon>Pterocarpus clade</taxon>
        <taxon>Arachis</taxon>
    </lineage>
</organism>
<evidence type="ECO:0000313" key="3">
    <source>
        <dbReference type="Proteomes" id="UP000289738"/>
    </source>
</evidence>